<dbReference type="GO" id="GO:0008017">
    <property type="term" value="F:microtubule binding"/>
    <property type="evidence" value="ECO:0007669"/>
    <property type="project" value="InterPro"/>
</dbReference>
<dbReference type="PANTHER" id="PTHR24115">
    <property type="entry name" value="KINESIN-RELATED"/>
    <property type="match status" value="1"/>
</dbReference>
<accession>A0A7M7JVH1</accession>
<feature type="region of interest" description="Disordered" evidence="9">
    <location>
        <begin position="796"/>
        <end position="816"/>
    </location>
</feature>
<evidence type="ECO:0000313" key="11">
    <source>
        <dbReference type="EnsemblMetazoa" id="XP_022653120"/>
    </source>
</evidence>
<keyword evidence="6" id="KW-0206">Cytoskeleton</keyword>
<dbReference type="GO" id="GO:0005874">
    <property type="term" value="C:microtubule"/>
    <property type="evidence" value="ECO:0007669"/>
    <property type="project" value="UniProtKB-KW"/>
</dbReference>
<dbReference type="RefSeq" id="XP_022653120.1">
    <property type="nucleotide sequence ID" value="XM_022797385.1"/>
</dbReference>
<feature type="coiled-coil region" evidence="8">
    <location>
        <begin position="461"/>
        <end position="521"/>
    </location>
</feature>
<evidence type="ECO:0000256" key="8">
    <source>
        <dbReference type="SAM" id="Coils"/>
    </source>
</evidence>
<name>A0A7M7JVH1_VARDE</name>
<keyword evidence="2" id="KW-0493">Microtubule</keyword>
<dbReference type="EnsemblMetazoa" id="XM_022797385">
    <property type="protein sequence ID" value="XP_022653120"/>
    <property type="gene ID" value="LOC111246949"/>
</dbReference>
<dbReference type="GO" id="GO:0003777">
    <property type="term" value="F:microtubule motor activity"/>
    <property type="evidence" value="ECO:0007669"/>
    <property type="project" value="InterPro"/>
</dbReference>
<evidence type="ECO:0000256" key="7">
    <source>
        <dbReference type="PROSITE-ProRule" id="PRU00283"/>
    </source>
</evidence>
<feature type="region of interest" description="Disordered" evidence="9">
    <location>
        <begin position="656"/>
        <end position="686"/>
    </location>
</feature>
<evidence type="ECO:0000256" key="3">
    <source>
        <dbReference type="ARBA" id="ARBA00022741"/>
    </source>
</evidence>
<dbReference type="InterPro" id="IPR027640">
    <property type="entry name" value="Kinesin-like_fam"/>
</dbReference>
<dbReference type="AlphaFoldDB" id="A0A7M7JVH1"/>
<comment type="caution">
    <text evidence="7">Lacks conserved residue(s) required for the propagation of feature annotation.</text>
</comment>
<dbReference type="OrthoDB" id="123929at2759"/>
<keyword evidence="4" id="KW-0067">ATP-binding</keyword>
<evidence type="ECO:0000256" key="9">
    <source>
        <dbReference type="SAM" id="MobiDB-lite"/>
    </source>
</evidence>
<evidence type="ECO:0000256" key="1">
    <source>
        <dbReference type="ARBA" id="ARBA00004245"/>
    </source>
</evidence>
<dbReference type="PANTHER" id="PTHR24115:SF1008">
    <property type="entry name" value="KINESIN-LIKE PROTEIN SUBITO"/>
    <property type="match status" value="1"/>
</dbReference>
<keyword evidence="8" id="KW-0175">Coiled coil</keyword>
<dbReference type="GeneID" id="111246949"/>
<proteinExistence type="inferred from homology"/>
<evidence type="ECO:0000256" key="2">
    <source>
        <dbReference type="ARBA" id="ARBA00022701"/>
    </source>
</evidence>
<dbReference type="PROSITE" id="PS50067">
    <property type="entry name" value="KINESIN_MOTOR_2"/>
    <property type="match status" value="1"/>
</dbReference>
<evidence type="ECO:0000313" key="12">
    <source>
        <dbReference type="Proteomes" id="UP000594260"/>
    </source>
</evidence>
<feature type="compositionally biased region" description="Basic and acidic residues" evidence="9">
    <location>
        <begin position="675"/>
        <end position="686"/>
    </location>
</feature>
<dbReference type="InterPro" id="IPR036961">
    <property type="entry name" value="Kinesin_motor_dom_sf"/>
</dbReference>
<comment type="subcellular location">
    <subcellularLocation>
        <location evidence="1">Cytoplasm</location>
        <location evidence="1">Cytoskeleton</location>
    </subcellularLocation>
</comment>
<keyword evidence="3" id="KW-0547">Nucleotide-binding</keyword>
<sequence length="828" mass="93763">MFQCRGSAGIRSRLRFRSCFSHCSCVGDGSEMMAARQKDERIPVYLRIRPCTDGVNRCLRVIDAASMEVHAPNAPGIVHRGEYSHIFHEKASQHEVFLKSALPLVDGMVYHQRDALLIAYGASGSGNTSRIRHTKADANSDEGVLSQAIRHIFKCTEACNQLSNVRPTNFADLTFITAEKVKSFEVASEAPSGPSKKSKRDSCGIWLSVIQVYNEVVTDLLDQGKPKALSLAQDANGRCFVRDASWHKVDSDDMAFALLTDARCKQKVASTKLNDRSSRSHFITFIKIIRNIGNDFKVNQLVIADLAGNERSKASGGTGNVLRQAGFINCSLLVLGRCVDAIRRGLRNIPYRDSKLTRLLSPFLAGKGSLLSLIVCVNPHKDRVDDTLATLKFSALASELTQPAEVVKRFQETRRKSAHAATFLPAVDPEPGAQPIQQDVVTLPVHIFQEMQHGLEMGESLARENEEIRRSLQLREEALENSRLMHEDRLTALRAEYHSEVRKIREEHREAREVIETELRQHCIELEAKCAKYKKQAGLLAEVCKKRLYPELDRYRALYGSLEEFPPMQEEDLAKYGKTSDPVKHVLECSRCCLLQVQLDDTSRQLQTKIHESERMVEELRSERELRVLLQEKTRGYQTMSSQIWSTTMEYTCRSRSASRGRIEPPSSGYIDSGHMLDQKMPPEESESGRLMDELRERLIQQIALTEQLEIASRDRIAEITNELKKERMERRLIEMTRDQLASRLDEALCSLGCDRCKQIMRLREVPQTAPTRHVVRYRTPKVAVRESKLTYTPVFRRPSATSTTSGADSPSINRNIRQRRLVVGDSD</sequence>
<dbReference type="InParanoid" id="A0A7M7JVH1"/>
<dbReference type="OMA" id="WEAHHEL"/>
<evidence type="ECO:0000256" key="5">
    <source>
        <dbReference type="ARBA" id="ARBA00023175"/>
    </source>
</evidence>
<keyword evidence="6" id="KW-0963">Cytoplasm</keyword>
<protein>
    <recommendedName>
        <fullName evidence="10">Kinesin motor domain-containing protein</fullName>
    </recommendedName>
</protein>
<feature type="compositionally biased region" description="Polar residues" evidence="9">
    <location>
        <begin position="800"/>
        <end position="816"/>
    </location>
</feature>
<feature type="domain" description="Kinesin motor" evidence="10">
    <location>
        <begin position="41"/>
        <end position="400"/>
    </location>
</feature>
<reference evidence="11" key="1">
    <citation type="submission" date="2021-01" db="UniProtKB">
        <authorList>
            <consortium name="EnsemblMetazoa"/>
        </authorList>
    </citation>
    <scope>IDENTIFICATION</scope>
</reference>
<evidence type="ECO:0000259" key="10">
    <source>
        <dbReference type="PROSITE" id="PS50067"/>
    </source>
</evidence>
<dbReference type="SUPFAM" id="SSF52540">
    <property type="entry name" value="P-loop containing nucleoside triphosphate hydrolases"/>
    <property type="match status" value="1"/>
</dbReference>
<dbReference type="GO" id="GO:0005524">
    <property type="term" value="F:ATP binding"/>
    <property type="evidence" value="ECO:0007669"/>
    <property type="project" value="UniProtKB-KW"/>
</dbReference>
<evidence type="ECO:0000256" key="4">
    <source>
        <dbReference type="ARBA" id="ARBA00022840"/>
    </source>
</evidence>
<dbReference type="PRINTS" id="PR00380">
    <property type="entry name" value="KINESINHEAVY"/>
</dbReference>
<dbReference type="KEGG" id="vde:111246949"/>
<evidence type="ECO:0000256" key="6">
    <source>
        <dbReference type="ARBA" id="ARBA00023212"/>
    </source>
</evidence>
<dbReference type="GO" id="GO:0005871">
    <property type="term" value="C:kinesin complex"/>
    <property type="evidence" value="ECO:0007669"/>
    <property type="project" value="TreeGrafter"/>
</dbReference>
<dbReference type="GO" id="GO:0007018">
    <property type="term" value="P:microtubule-based movement"/>
    <property type="evidence" value="ECO:0007669"/>
    <property type="project" value="InterPro"/>
</dbReference>
<keyword evidence="5" id="KW-0505">Motor protein</keyword>
<dbReference type="InterPro" id="IPR001752">
    <property type="entry name" value="Kinesin_motor_dom"/>
</dbReference>
<dbReference type="GO" id="GO:0005634">
    <property type="term" value="C:nucleus"/>
    <property type="evidence" value="ECO:0007669"/>
    <property type="project" value="TreeGrafter"/>
</dbReference>
<dbReference type="Proteomes" id="UP000594260">
    <property type="component" value="Unplaced"/>
</dbReference>
<dbReference type="GO" id="GO:0016887">
    <property type="term" value="F:ATP hydrolysis activity"/>
    <property type="evidence" value="ECO:0007669"/>
    <property type="project" value="TreeGrafter"/>
</dbReference>
<dbReference type="SMART" id="SM00129">
    <property type="entry name" value="KISc"/>
    <property type="match status" value="1"/>
</dbReference>
<dbReference type="InterPro" id="IPR027417">
    <property type="entry name" value="P-loop_NTPase"/>
</dbReference>
<organism evidence="11 12">
    <name type="scientific">Varroa destructor</name>
    <name type="common">Honeybee mite</name>
    <dbReference type="NCBI Taxonomy" id="109461"/>
    <lineage>
        <taxon>Eukaryota</taxon>
        <taxon>Metazoa</taxon>
        <taxon>Ecdysozoa</taxon>
        <taxon>Arthropoda</taxon>
        <taxon>Chelicerata</taxon>
        <taxon>Arachnida</taxon>
        <taxon>Acari</taxon>
        <taxon>Parasitiformes</taxon>
        <taxon>Mesostigmata</taxon>
        <taxon>Gamasina</taxon>
        <taxon>Dermanyssoidea</taxon>
        <taxon>Varroidae</taxon>
        <taxon>Varroa</taxon>
    </lineage>
</organism>
<comment type="similarity">
    <text evidence="7">Belongs to the TRAFAC class myosin-kinesin ATPase superfamily. Kinesin family.</text>
</comment>
<dbReference type="Pfam" id="PF00225">
    <property type="entry name" value="Kinesin"/>
    <property type="match status" value="1"/>
</dbReference>
<dbReference type="Gene3D" id="3.40.850.10">
    <property type="entry name" value="Kinesin motor domain"/>
    <property type="match status" value="1"/>
</dbReference>
<keyword evidence="12" id="KW-1185">Reference proteome</keyword>